<dbReference type="OrthoDB" id="5345673at2"/>
<protein>
    <submittedName>
        <fullName evidence="1">Uncharacterized protein</fullName>
    </submittedName>
</protein>
<gene>
    <name evidence="1" type="ORF">ACBT_1435</name>
</gene>
<evidence type="ECO:0000313" key="1">
    <source>
        <dbReference type="EMBL" id="QKJ27341.1"/>
    </source>
</evidence>
<organism evidence="1 2">
    <name type="scientific">Aliarcobacter cibarius</name>
    <dbReference type="NCBI Taxonomy" id="255507"/>
    <lineage>
        <taxon>Bacteria</taxon>
        <taxon>Pseudomonadati</taxon>
        <taxon>Campylobacterota</taxon>
        <taxon>Epsilonproteobacteria</taxon>
        <taxon>Campylobacterales</taxon>
        <taxon>Arcobacteraceae</taxon>
        <taxon>Aliarcobacter</taxon>
    </lineage>
</organism>
<dbReference type="RefSeq" id="WP_024775128.1">
    <property type="nucleotide sequence ID" value="NZ_CP054051.1"/>
</dbReference>
<sequence length="449" mass="53223">MTDTKILSGIDSLYYFCESNQNYDDLYLEVLDQLENQRGKFLKKDIAFENKDLIITINDTPLIFLGVAEGFHWFKDMNDNFKIGFKDKFKNRSLNDIRVQLLAFSIYTIGIKSIIEFINNILLKDYITSYFPITRADLNVFIQSDLSFITKEMFVTRKRKYATISEIGSANTTETIYIGKEPFKLRIYNKTLELKKSSKKDLMNEYFLNNDFDITKPIFNIEFELHRTHLKQFNISTIEDLFLNAENLFKQSMEDIRLVDISNITEKDIQNNTKNRAETLPIWNYIKENYKIDSFLQNQLPLERVKRNILVYSEQKFEIEYIGIIRKAYINNLPLTDDYLKDLYYKAKDTLTKKTTITQLKKDYILVDFIDENKNEKEEFRLLNNGDLIKPIRPNKIVSNLNDYELLVYLDKTETRKNLSKIDESIHYVAHKEALKRGLIKNYKGEELI</sequence>
<proteinExistence type="predicted"/>
<evidence type="ECO:0000313" key="2">
    <source>
        <dbReference type="Proteomes" id="UP000509513"/>
    </source>
</evidence>
<reference evidence="1 2" key="1">
    <citation type="submission" date="2020-05" db="EMBL/GenBank/DDBJ databases">
        <title>Complete genome sequencing of Campylobacter and Arcobacter type strains.</title>
        <authorList>
            <person name="Miller W.G."/>
            <person name="Yee E."/>
        </authorList>
    </citation>
    <scope>NUCLEOTIDE SEQUENCE [LARGE SCALE GENOMIC DNA]</scope>
    <source>
        <strain evidence="1 2">LMG 21996</strain>
    </source>
</reference>
<name>A0A7L5JQ90_9BACT</name>
<dbReference type="EMBL" id="CP054051">
    <property type="protein sequence ID" value="QKJ27341.1"/>
    <property type="molecule type" value="Genomic_DNA"/>
</dbReference>
<dbReference type="Proteomes" id="UP000509513">
    <property type="component" value="Chromosome"/>
</dbReference>
<dbReference type="AlphaFoldDB" id="A0A7L5JQ90"/>
<dbReference type="KEGG" id="acib:ACBT_1435"/>
<accession>A0A7L5JQ90</accession>